<keyword evidence="1" id="KW-0472">Membrane</keyword>
<feature type="transmembrane region" description="Helical" evidence="1">
    <location>
        <begin position="12"/>
        <end position="29"/>
    </location>
</feature>
<proteinExistence type="predicted"/>
<dbReference type="Proteomes" id="UP000006160">
    <property type="component" value="Unassembled WGS sequence"/>
</dbReference>
<keyword evidence="1" id="KW-1133">Transmembrane helix</keyword>
<comment type="caution">
    <text evidence="2">The sequence shown here is derived from an EMBL/GenBank/DDBJ whole genome shotgun (WGS) entry which is preliminary data.</text>
</comment>
<dbReference type="PANTHER" id="PTHR30032:SF4">
    <property type="entry name" value="AMIDASE ENHANCER"/>
    <property type="match status" value="1"/>
</dbReference>
<reference evidence="2 3" key="1">
    <citation type="submission" date="2009-10" db="EMBL/GenBank/DDBJ databases">
        <authorList>
            <person name="Shrivastava S."/>
            <person name="Brinkac L.B."/>
            <person name="Brown J.L."/>
            <person name="Bruce D.B."/>
            <person name="Detter C."/>
            <person name="Green L.D."/>
            <person name="Munk C.A."/>
            <person name="Rogers Y.C."/>
            <person name="Tapia R."/>
            <person name="Saunders E.S."/>
            <person name="Sims D.R."/>
            <person name="Smith L.A."/>
            <person name="Smith T.J."/>
            <person name="Sutton G."/>
            <person name="Brettin T."/>
        </authorList>
    </citation>
    <scope>NUCLEOTIDE SEQUENCE [LARGE SCALE GENOMIC DNA]</scope>
    <source>
        <strain evidence="3">D str. 1873</strain>
    </source>
</reference>
<dbReference type="EMBL" id="ACSJ01000006">
    <property type="protein sequence ID" value="EES91909.1"/>
    <property type="molecule type" value="Genomic_DNA"/>
</dbReference>
<evidence type="ECO:0008006" key="4">
    <source>
        <dbReference type="Google" id="ProtNLM"/>
    </source>
</evidence>
<evidence type="ECO:0000256" key="1">
    <source>
        <dbReference type="SAM" id="Phobius"/>
    </source>
</evidence>
<dbReference type="AlphaFoldDB" id="A0A9P2G8K8"/>
<gene>
    <name evidence="2" type="ORF">CLG_B2072</name>
</gene>
<dbReference type="GO" id="GO:0030288">
    <property type="term" value="C:outer membrane-bounded periplasmic space"/>
    <property type="evidence" value="ECO:0007669"/>
    <property type="project" value="TreeGrafter"/>
</dbReference>
<dbReference type="GeneID" id="66318589"/>
<name>A0A9P2G8K8_CLOBO</name>
<dbReference type="Pfam" id="PF04122">
    <property type="entry name" value="CW_binding_2"/>
    <property type="match status" value="1"/>
</dbReference>
<dbReference type="InterPro" id="IPR007253">
    <property type="entry name" value="Cell_wall-bd_2"/>
</dbReference>
<accession>A0A9P2G8K8</accession>
<dbReference type="PANTHER" id="PTHR30032">
    <property type="entry name" value="N-ACETYLMURAMOYL-L-ALANINE AMIDASE-RELATED"/>
    <property type="match status" value="1"/>
</dbReference>
<organism evidence="2 3">
    <name type="scientific">Clostridium botulinum D str. 1873</name>
    <dbReference type="NCBI Taxonomy" id="592027"/>
    <lineage>
        <taxon>Bacteria</taxon>
        <taxon>Bacillati</taxon>
        <taxon>Bacillota</taxon>
        <taxon>Clostridia</taxon>
        <taxon>Eubacteriales</taxon>
        <taxon>Clostridiaceae</taxon>
        <taxon>Clostridium</taxon>
    </lineage>
</organism>
<evidence type="ECO:0000313" key="2">
    <source>
        <dbReference type="EMBL" id="EES91909.1"/>
    </source>
</evidence>
<sequence>MITSRGLNKKFKIVLGIEIILAIIIIYVICFYKPNYYSEFHEKSFKVTQNICTSNTTRIAGKDFYETAISISQLNYPSTFYNNRPNAVILVRGDKKEDAILSSRLMHDPINAPILYINKRNIPKVTLDEIRRLNPKGICIDGNNKIIIIGDVDDSIKNQLRENHFKFRHINGKDPFILGKNIDDYYSALNGNHKDIVMTVPVDMADYALAETAWSAYSGDPILFIKRNEVPKETCQALHLRHGGSYMYLLGNDNFIEKRTKEELLKHGHLQHISLGESIYAQSTSFALFRDIGKNSAWWLHKSPRQFGWGISESGHNFIFVNPDEWQSAVAASGLCFKSKCGPMILVQDNKIPEDVINYLKIVKPMKTHPQGQIYNSGWIIGKEQNINRNVQSQLDEFLNYGED</sequence>
<dbReference type="InterPro" id="IPR051922">
    <property type="entry name" value="Bact_Sporulation_Assoc"/>
</dbReference>
<evidence type="ECO:0000313" key="3">
    <source>
        <dbReference type="Proteomes" id="UP000006160"/>
    </source>
</evidence>
<protein>
    <recommendedName>
        <fullName evidence="4">Cell surface protein</fullName>
    </recommendedName>
</protein>
<dbReference type="RefSeq" id="WP_003374845.1">
    <property type="nucleotide sequence ID" value="NZ_ACSJ01000006.1"/>
</dbReference>
<keyword evidence="1" id="KW-0812">Transmembrane</keyword>